<protein>
    <submittedName>
        <fullName evidence="1">12272_t:CDS:1</fullName>
    </submittedName>
</protein>
<comment type="caution">
    <text evidence="1">The sequence shown here is derived from an EMBL/GenBank/DDBJ whole genome shotgun (WGS) entry which is preliminary data.</text>
</comment>
<dbReference type="EMBL" id="CAJVPT010032126">
    <property type="protein sequence ID" value="CAG8700347.1"/>
    <property type="molecule type" value="Genomic_DNA"/>
</dbReference>
<reference evidence="1" key="1">
    <citation type="submission" date="2021-06" db="EMBL/GenBank/DDBJ databases">
        <authorList>
            <person name="Kallberg Y."/>
            <person name="Tangrot J."/>
            <person name="Rosling A."/>
        </authorList>
    </citation>
    <scope>NUCLEOTIDE SEQUENCE</scope>
    <source>
        <strain evidence="1">CL356</strain>
    </source>
</reference>
<gene>
    <name evidence="1" type="ORF">ACOLOM_LOCUS10218</name>
</gene>
<dbReference type="Proteomes" id="UP000789525">
    <property type="component" value="Unassembled WGS sequence"/>
</dbReference>
<proteinExistence type="predicted"/>
<accession>A0ACA9PH99</accession>
<name>A0ACA9PH99_9GLOM</name>
<evidence type="ECO:0000313" key="2">
    <source>
        <dbReference type="Proteomes" id="UP000789525"/>
    </source>
</evidence>
<keyword evidence="2" id="KW-1185">Reference proteome</keyword>
<sequence>MLIEAQKGLERFTLVGRYCFISDIILALTTQSHSLTYVELIINDFFEDDLSLSSLVKCKNLETLILNDCVSLTTRKMLPLMESALPRIKTIVFARTDAKPEDVIKFIMNNSASVQNVSVMFTKREEIPPLYKMLSTCVQLEKLIISGWRLCADEFLGKIGSLLPSKLKYLNITAEWSFEPVSLRAFLDNCRSPLEYFGLPLCECLKNEHLEVIAGYSKKRATLKRLKIFDAGDKIIRGLKRVGELIDDVELVDPDAHISNTFDD</sequence>
<feature type="non-terminal residue" evidence="1">
    <location>
        <position position="1"/>
    </location>
</feature>
<evidence type="ECO:0000313" key="1">
    <source>
        <dbReference type="EMBL" id="CAG8700347.1"/>
    </source>
</evidence>
<organism evidence="1 2">
    <name type="scientific">Acaulospora colombiana</name>
    <dbReference type="NCBI Taxonomy" id="27376"/>
    <lineage>
        <taxon>Eukaryota</taxon>
        <taxon>Fungi</taxon>
        <taxon>Fungi incertae sedis</taxon>
        <taxon>Mucoromycota</taxon>
        <taxon>Glomeromycotina</taxon>
        <taxon>Glomeromycetes</taxon>
        <taxon>Diversisporales</taxon>
        <taxon>Acaulosporaceae</taxon>
        <taxon>Acaulospora</taxon>
    </lineage>
</organism>